<dbReference type="GO" id="GO:0032259">
    <property type="term" value="P:methylation"/>
    <property type="evidence" value="ECO:0007669"/>
    <property type="project" value="UniProtKB-KW"/>
</dbReference>
<keyword evidence="4" id="KW-1185">Reference proteome</keyword>
<accession>A0ABQ6NLG7</accession>
<dbReference type="PROSITE" id="PS51142">
    <property type="entry name" value="NAS"/>
    <property type="match status" value="1"/>
</dbReference>
<dbReference type="Gene3D" id="3.40.50.150">
    <property type="entry name" value="Vaccinia Virus protein VP39"/>
    <property type="match status" value="1"/>
</dbReference>
<proteinExistence type="predicted"/>
<dbReference type="PANTHER" id="PTHR32266">
    <property type="entry name" value="NICOTIANAMINE SYNTHASE 3"/>
    <property type="match status" value="1"/>
</dbReference>
<name>A0ABQ6NLG7_9BACL</name>
<keyword evidence="2" id="KW-0949">S-adenosyl-L-methionine</keyword>
<keyword evidence="3" id="KW-0489">Methyltransferase</keyword>
<dbReference type="InterPro" id="IPR004298">
    <property type="entry name" value="Nicotian_synth"/>
</dbReference>
<comment type="caution">
    <text evidence="3">The sequence shown here is derived from an EMBL/GenBank/DDBJ whole genome shotgun (WGS) entry which is preliminary data.</text>
</comment>
<dbReference type="RefSeq" id="WP_317980133.1">
    <property type="nucleotide sequence ID" value="NZ_BTCL01000007.1"/>
</dbReference>
<dbReference type="Proteomes" id="UP001285921">
    <property type="component" value="Unassembled WGS sequence"/>
</dbReference>
<dbReference type="InterPro" id="IPR029063">
    <property type="entry name" value="SAM-dependent_MTases_sf"/>
</dbReference>
<dbReference type="GO" id="GO:0008168">
    <property type="term" value="F:methyltransferase activity"/>
    <property type="evidence" value="ECO:0007669"/>
    <property type="project" value="UniProtKB-KW"/>
</dbReference>
<organism evidence="3 4">
    <name type="scientific">Paenibacillus glycanilyticus</name>
    <dbReference type="NCBI Taxonomy" id="126569"/>
    <lineage>
        <taxon>Bacteria</taxon>
        <taxon>Bacillati</taxon>
        <taxon>Bacillota</taxon>
        <taxon>Bacilli</taxon>
        <taxon>Bacillales</taxon>
        <taxon>Paenibacillaceae</taxon>
        <taxon>Paenibacillus</taxon>
    </lineage>
</organism>
<dbReference type="EMBL" id="BTCL01000007">
    <property type="protein sequence ID" value="GMK45379.1"/>
    <property type="molecule type" value="Genomic_DNA"/>
</dbReference>
<protein>
    <submittedName>
        <fullName evidence="3">Methyltransferase</fullName>
    </submittedName>
</protein>
<dbReference type="Pfam" id="PF03059">
    <property type="entry name" value="NAS"/>
    <property type="match status" value="1"/>
</dbReference>
<reference evidence="3 4" key="1">
    <citation type="submission" date="2023-05" db="EMBL/GenBank/DDBJ databases">
        <title>Draft genome of Paenibacillus sp. CCS26.</title>
        <authorList>
            <person name="Akita H."/>
            <person name="Shinto Y."/>
            <person name="Kimura Z."/>
        </authorList>
    </citation>
    <scope>NUCLEOTIDE SEQUENCE [LARGE SCALE GENOMIC DNA]</scope>
    <source>
        <strain evidence="3 4">CCS26</strain>
    </source>
</reference>
<evidence type="ECO:0000313" key="4">
    <source>
        <dbReference type="Proteomes" id="UP001285921"/>
    </source>
</evidence>
<keyword evidence="1" id="KW-0808">Transferase</keyword>
<evidence type="ECO:0000313" key="3">
    <source>
        <dbReference type="EMBL" id="GMK45379.1"/>
    </source>
</evidence>
<evidence type="ECO:0000256" key="2">
    <source>
        <dbReference type="ARBA" id="ARBA00022691"/>
    </source>
</evidence>
<evidence type="ECO:0000256" key="1">
    <source>
        <dbReference type="ARBA" id="ARBA00022679"/>
    </source>
</evidence>
<gene>
    <name evidence="3" type="ORF">PghCCS26_25070</name>
</gene>
<sequence length="293" mass="32811">MEGYSTGTAASAGSLPRWQVVDDFIAFIREANELLQKEIDLSPANQLVTSVIGRIFVQLRSRYLPEEVQAVLSNEYIQTHKRQLQDKLSEAEFLTELTDSRQACEAQDSGLDAVRNLPNWPVYIALVRKELDALRRFTDPDSRLEQAPVVFVGSGPMPLSPIIFYLLGDVEVVCLEKDALAYEASCLLLEHIGLGSKVKVVLENGANYDYGPYKRIFVASLVRNKQAVLEQISRTASDPLVAMRTAEGMKQIMYEAIDEEVLENEGWHILGRTQPDEGLVINSTLFLKHKGLE</sequence>
<dbReference type="PANTHER" id="PTHR32266:SF12">
    <property type="entry name" value="NICOTIANAMINE SYNTHASE 3"/>
    <property type="match status" value="1"/>
</dbReference>